<evidence type="ECO:0000256" key="14">
    <source>
        <dbReference type="PROSITE-ProRule" id="PRU00278"/>
    </source>
</evidence>
<dbReference type="Gene3D" id="3.10.50.40">
    <property type="match status" value="1"/>
</dbReference>
<evidence type="ECO:0000256" key="6">
    <source>
        <dbReference type="ARBA" id="ARBA00022989"/>
    </source>
</evidence>
<feature type="domain" description="PpiC" evidence="15">
    <location>
        <begin position="228"/>
        <end position="359"/>
    </location>
</feature>
<evidence type="ECO:0000256" key="3">
    <source>
        <dbReference type="ARBA" id="ARBA00022475"/>
    </source>
</evidence>
<comment type="similarity">
    <text evidence="11">Belongs to the PpiD chaperone family.</text>
</comment>
<comment type="subcellular location">
    <subcellularLocation>
        <location evidence="1">Cell inner membrane</location>
        <topology evidence="1">Single-pass type II membrane protein</topology>
        <orientation evidence="1">Periplasmic side</orientation>
    </subcellularLocation>
</comment>
<dbReference type="PANTHER" id="PTHR47529">
    <property type="entry name" value="PEPTIDYL-PROLYL CIS-TRANS ISOMERASE D"/>
    <property type="match status" value="1"/>
</dbReference>
<dbReference type="PANTHER" id="PTHR47529:SF1">
    <property type="entry name" value="PERIPLASMIC CHAPERONE PPID"/>
    <property type="match status" value="1"/>
</dbReference>
<proteinExistence type="inferred from homology"/>
<keyword evidence="6" id="KW-1133">Transmembrane helix</keyword>
<evidence type="ECO:0000256" key="1">
    <source>
        <dbReference type="ARBA" id="ARBA00004382"/>
    </source>
</evidence>
<dbReference type="Gene3D" id="1.10.4030.10">
    <property type="entry name" value="Porin chaperone SurA, peptide-binding domain"/>
    <property type="match status" value="1"/>
</dbReference>
<dbReference type="InterPro" id="IPR046357">
    <property type="entry name" value="PPIase_dom_sf"/>
</dbReference>
<dbReference type="Proteomes" id="UP001217500">
    <property type="component" value="Chromosome"/>
</dbReference>
<evidence type="ECO:0000256" key="5">
    <source>
        <dbReference type="ARBA" id="ARBA00022692"/>
    </source>
</evidence>
<keyword evidence="4" id="KW-0997">Cell inner membrane</keyword>
<dbReference type="InterPro" id="IPR027304">
    <property type="entry name" value="Trigger_fact/SurA_dom_sf"/>
</dbReference>
<keyword evidence="14" id="KW-0697">Rotamase</keyword>
<evidence type="ECO:0000256" key="7">
    <source>
        <dbReference type="ARBA" id="ARBA00023136"/>
    </source>
</evidence>
<dbReference type="InterPro" id="IPR052029">
    <property type="entry name" value="PpiD_chaperone"/>
</dbReference>
<dbReference type="SUPFAM" id="SSF54534">
    <property type="entry name" value="FKBP-like"/>
    <property type="match status" value="1"/>
</dbReference>
<dbReference type="AlphaFoldDB" id="A0AAF0BKG8"/>
<keyword evidence="14" id="KW-0413">Isomerase</keyword>
<dbReference type="Pfam" id="PF13145">
    <property type="entry name" value="Rotamase_2"/>
    <property type="match status" value="2"/>
</dbReference>
<dbReference type="SUPFAM" id="SSF109998">
    <property type="entry name" value="Triger factor/SurA peptide-binding domain-like"/>
    <property type="match status" value="1"/>
</dbReference>
<accession>A0AAF0BKG8</accession>
<dbReference type="GO" id="GO:0005886">
    <property type="term" value="C:plasma membrane"/>
    <property type="evidence" value="ECO:0007669"/>
    <property type="project" value="UniProtKB-SubCell"/>
</dbReference>
<evidence type="ECO:0000259" key="15">
    <source>
        <dbReference type="PROSITE" id="PS50198"/>
    </source>
</evidence>
<evidence type="ECO:0000313" key="17">
    <source>
        <dbReference type="Proteomes" id="UP001217500"/>
    </source>
</evidence>
<evidence type="ECO:0000256" key="10">
    <source>
        <dbReference type="ARBA" id="ARBA00031484"/>
    </source>
</evidence>
<dbReference type="KEGG" id="gso:PH603_10420"/>
<evidence type="ECO:0000256" key="13">
    <source>
        <dbReference type="ARBA" id="ARBA00042775"/>
    </source>
</evidence>
<keyword evidence="8" id="KW-0143">Chaperone</keyword>
<evidence type="ECO:0000256" key="8">
    <source>
        <dbReference type="ARBA" id="ARBA00023186"/>
    </source>
</evidence>
<protein>
    <recommendedName>
        <fullName evidence="2">Parvulin-like PPIase</fullName>
    </recommendedName>
    <alternativeName>
        <fullName evidence="9">Peptidyl-prolyl cis-trans isomerase plp</fullName>
    </alternativeName>
    <alternativeName>
        <fullName evidence="12">Periplasmic chaperone PpiD</fullName>
    </alternativeName>
    <alternativeName>
        <fullName evidence="13">Periplasmic folding chaperone</fullName>
    </alternativeName>
    <alternativeName>
        <fullName evidence="10">Rotamase plp</fullName>
    </alternativeName>
</protein>
<evidence type="ECO:0000256" key="11">
    <source>
        <dbReference type="ARBA" id="ARBA00038408"/>
    </source>
</evidence>
<evidence type="ECO:0000256" key="9">
    <source>
        <dbReference type="ARBA" id="ARBA00030642"/>
    </source>
</evidence>
<gene>
    <name evidence="16" type="ORF">PH603_10420</name>
</gene>
<keyword evidence="17" id="KW-1185">Reference proteome</keyword>
<reference evidence="16" key="1">
    <citation type="submission" date="2023-01" db="EMBL/GenBank/DDBJ databases">
        <title>The genome sequence of Kordiimonadaceae bacterium 6D33.</title>
        <authorList>
            <person name="Liu Y."/>
        </authorList>
    </citation>
    <scope>NUCLEOTIDE SEQUENCE</scope>
    <source>
        <strain evidence="16">6D33</strain>
    </source>
</reference>
<evidence type="ECO:0000256" key="2">
    <source>
        <dbReference type="ARBA" id="ARBA00018370"/>
    </source>
</evidence>
<dbReference type="PROSITE" id="PS50198">
    <property type="entry name" value="PPIC_PPIASE_2"/>
    <property type="match status" value="1"/>
</dbReference>
<dbReference type="RefSeq" id="WP_289502464.1">
    <property type="nucleotide sequence ID" value="NZ_CP116805.1"/>
</dbReference>
<keyword evidence="3" id="KW-1003">Cell membrane</keyword>
<keyword evidence="5" id="KW-0812">Transmembrane</keyword>
<evidence type="ECO:0000256" key="12">
    <source>
        <dbReference type="ARBA" id="ARBA00040743"/>
    </source>
</evidence>
<dbReference type="EMBL" id="CP116805">
    <property type="protein sequence ID" value="WCL52952.1"/>
    <property type="molecule type" value="Genomic_DNA"/>
</dbReference>
<evidence type="ECO:0000256" key="4">
    <source>
        <dbReference type="ARBA" id="ARBA00022519"/>
    </source>
</evidence>
<name>A0AAF0BKG8_9PROT</name>
<organism evidence="16 17">
    <name type="scientific">Gimibacter soli</name>
    <dbReference type="NCBI Taxonomy" id="3024400"/>
    <lineage>
        <taxon>Bacteria</taxon>
        <taxon>Pseudomonadati</taxon>
        <taxon>Pseudomonadota</taxon>
        <taxon>Alphaproteobacteria</taxon>
        <taxon>Kordiimonadales</taxon>
        <taxon>Temperatibacteraceae</taxon>
        <taxon>Gimibacter</taxon>
    </lineage>
</organism>
<evidence type="ECO:0000313" key="16">
    <source>
        <dbReference type="EMBL" id="WCL52952.1"/>
    </source>
</evidence>
<sequence length="642" mass="69859">MLFNMRKASMTKVIATPLMAILIVAFAIWGIGPGILTGDNSKVATVGEQEITTQKFANTVQSRAQQLQVQFGGQMGTAELIKALNLDYQILQQMVTEAAVMEHARNLGLRPTDQQIAEELTSIEAFRTPDGRFSQAMMDTALQRAGMTQKDLLTDLRGLVTRQQLVDAMTSASPVPLEMARELYVWRAERRAASMITFKASDIADVPAPTDEAMNTYYEANKNSFMTPERRTYRYILLTPARFEKDVELTDADIELAYEDRASDYIQPELRGIQEVTLPSKEAADALIAAVNAGEDFVKAAAAASKFTEEEIDLGDLTKEDIARDYGDAAADAVFALVDGTVTEAIEGGAGWNVFRVSGITQGKTKTLESVREELVTALTQEHAIDKMFDFVPEIEDALAADGSIAAVAEKLSLDAATVTLVDRDGLNANGTPAISSAEEARIHQAAFTAEMGQEPEVTDLDPQDNTKGLFVMALDEVKEPELKPFEEVAASVRERLIVDAKQEAAGALAEAAVERMKAGETPEAVAADLGGTSLDARNVTRSAQEQSSLSDSIRALIFDLKKDEVATDRSADNDGYVVVRVNEIVAGDPEKATTEVASLQDGIARGLMDELLGQYQHWLLEQYKPEVNNAVVTQLFRKDAE</sequence>
<dbReference type="InterPro" id="IPR000297">
    <property type="entry name" value="PPIase_PpiC"/>
</dbReference>
<keyword evidence="7" id="KW-0472">Membrane</keyword>
<dbReference type="Pfam" id="PF13624">
    <property type="entry name" value="SurA_N_3"/>
    <property type="match status" value="1"/>
</dbReference>
<dbReference type="GO" id="GO:0003755">
    <property type="term" value="F:peptidyl-prolyl cis-trans isomerase activity"/>
    <property type="evidence" value="ECO:0007669"/>
    <property type="project" value="UniProtKB-KW"/>
</dbReference>